<keyword evidence="5" id="KW-1185">Reference proteome</keyword>
<dbReference type="RefSeq" id="WP_007194501.1">
    <property type="nucleotide sequence ID" value="NZ_AFWV01000012.1"/>
</dbReference>
<evidence type="ECO:0000256" key="3">
    <source>
        <dbReference type="SAM" id="Phobius"/>
    </source>
</evidence>
<feature type="transmembrane region" description="Helical" evidence="3">
    <location>
        <begin position="117"/>
        <end position="137"/>
    </location>
</feature>
<feature type="coiled-coil region" evidence="1">
    <location>
        <begin position="189"/>
        <end position="216"/>
    </location>
</feature>
<feature type="coiled-coil region" evidence="1">
    <location>
        <begin position="717"/>
        <end position="751"/>
    </location>
</feature>
<organism evidence="4 5">
    <name type="scientific">Thiocapsa marina 5811</name>
    <dbReference type="NCBI Taxonomy" id="768671"/>
    <lineage>
        <taxon>Bacteria</taxon>
        <taxon>Pseudomonadati</taxon>
        <taxon>Pseudomonadota</taxon>
        <taxon>Gammaproteobacteria</taxon>
        <taxon>Chromatiales</taxon>
        <taxon>Chromatiaceae</taxon>
        <taxon>Thiocapsa</taxon>
    </lineage>
</organism>
<keyword evidence="1" id="KW-0175">Coiled coil</keyword>
<feature type="region of interest" description="Disordered" evidence="2">
    <location>
        <begin position="682"/>
        <end position="707"/>
    </location>
</feature>
<evidence type="ECO:0000313" key="5">
    <source>
        <dbReference type="Proteomes" id="UP000005459"/>
    </source>
</evidence>
<sequence length="788" mass="90065">MDLGRRSRRFFKVPSLNTLRLRPYGDSLVTPAVAVWLGFAWTIILLMASIEGIVWGFVGASIVPQAAAWLRPVAGLFMFVLMFAIIWIVDASLIMSERPSRARGALGGAVRDEPAGGARWFFGLLVRVLIVAVSLYVTAPFLAKLIRADDIESYHQRLVEQYYARRDAAFQAQVAVRAQEIEARYGGLIAPLEEEIERLSRSLDAERQRRDGITAEYTPEITVLRTELAAAQERLGDEIHGRGDRPEGYGPEARKWDARVKTLVAELAEKQAEIDRRIAEVAQTIADQEGRLRARTDELQRLRFEQQERMDRIRAEVAAAQPEELPPRLTFAARSKALQALRESPDEAGVPHFETVDGFAQAALAILFFSLIALKLFEPAAVRAYFSEALQFQYRKYLDGALSGIPGFACPEDPAQRLSPVDFARLWRAYERDPEGHFAEQEARLAAAEPMRMRLAEESFAETLVARRRENLDEELDLARRRREVEVAAYENEQRLRAGELRAQLADETRAKHHHRRAELEHELQQARESWTLQKAHDEEDLRERMAAFERSIELAREDRRLREKEMEIRRAQREEELRQADVQRLHRHRVEVAELEARRRREDRSARLAGMRDELTRLRELETRDTNEAATLREAGYRLKDVIETLGGKMTAAESALASARTRTAELTRIADGRNEAVAESARSSGGGFWSRTARPDDGKSPREARREMKSLEKWLREEGERLAGMRDERRALELRRITHEDQLRAVEERLSGIRSRILFHEDAIGALLTRESSAPEHVLPSDQPSH</sequence>
<dbReference type="STRING" id="768671.ThimaDRAFT_3629"/>
<proteinExistence type="predicted"/>
<evidence type="ECO:0000256" key="1">
    <source>
        <dbReference type="SAM" id="Coils"/>
    </source>
</evidence>
<protein>
    <submittedName>
        <fullName evidence="4">Uncharacterized protein</fullName>
    </submittedName>
</protein>
<name>F9UFC6_9GAMM</name>
<dbReference type="EMBL" id="AFWV01000012">
    <property type="protein sequence ID" value="EGV17163.1"/>
    <property type="molecule type" value="Genomic_DNA"/>
</dbReference>
<keyword evidence="3" id="KW-0472">Membrane</keyword>
<accession>F9UFC6</accession>
<dbReference type="InterPro" id="IPR025519">
    <property type="entry name" value="DUF4407"/>
</dbReference>
<dbReference type="AlphaFoldDB" id="F9UFC6"/>
<dbReference type="eggNOG" id="COG1196">
    <property type="taxonomic scope" value="Bacteria"/>
</dbReference>
<feature type="transmembrane region" description="Helical" evidence="3">
    <location>
        <begin position="76"/>
        <end position="96"/>
    </location>
</feature>
<dbReference type="OrthoDB" id="5767423at2"/>
<keyword evidence="3" id="KW-0812">Transmembrane</keyword>
<gene>
    <name evidence="4" type="ORF">ThimaDRAFT_3629</name>
</gene>
<feature type="coiled-coil region" evidence="1">
    <location>
        <begin position="510"/>
        <end position="582"/>
    </location>
</feature>
<evidence type="ECO:0000256" key="2">
    <source>
        <dbReference type="SAM" id="MobiDB-lite"/>
    </source>
</evidence>
<feature type="compositionally biased region" description="Basic and acidic residues" evidence="2">
    <location>
        <begin position="695"/>
        <end position="707"/>
    </location>
</feature>
<reference evidence="4 5" key="1">
    <citation type="submission" date="2011-06" db="EMBL/GenBank/DDBJ databases">
        <title>The draft genome of Thiocapsa marina 5811.</title>
        <authorList>
            <consortium name="US DOE Joint Genome Institute (JGI-PGF)"/>
            <person name="Lucas S."/>
            <person name="Han J."/>
            <person name="Cheng J.-F."/>
            <person name="Goodwin L."/>
            <person name="Pitluck S."/>
            <person name="Peters L."/>
            <person name="Land M.L."/>
            <person name="Hauser L."/>
            <person name="Vogl K."/>
            <person name="Liu Z."/>
            <person name="Imhoff J."/>
            <person name="Thiel V."/>
            <person name="Frigaard N.-U."/>
            <person name="Bryant D."/>
            <person name="Woyke T.J."/>
        </authorList>
    </citation>
    <scope>NUCLEOTIDE SEQUENCE [LARGE SCALE GENOMIC DNA]</scope>
    <source>
        <strain evidence="4 5">5811</strain>
    </source>
</reference>
<evidence type="ECO:0000313" key="4">
    <source>
        <dbReference type="EMBL" id="EGV17163.1"/>
    </source>
</evidence>
<dbReference type="Proteomes" id="UP000005459">
    <property type="component" value="Unassembled WGS sequence"/>
</dbReference>
<keyword evidence="3" id="KW-1133">Transmembrane helix</keyword>
<dbReference type="Pfam" id="PF14362">
    <property type="entry name" value="DUF4407"/>
    <property type="match status" value="1"/>
</dbReference>